<dbReference type="SMART" id="SM00824">
    <property type="entry name" value="PKS_TE"/>
    <property type="match status" value="1"/>
</dbReference>
<name>A0A505D395_9ACTN</name>
<evidence type="ECO:0000259" key="3">
    <source>
        <dbReference type="SMART" id="SM00824"/>
    </source>
</evidence>
<comment type="similarity">
    <text evidence="1">Belongs to the thioesterase family.</text>
</comment>
<reference evidence="4 5" key="1">
    <citation type="submission" date="2019-06" db="EMBL/GenBank/DDBJ databases">
        <title>Streptomyces sporangiiformans sp. nov., a novel actinomycete isolated from soil in Mount Song.</title>
        <authorList>
            <person name="Han L."/>
        </authorList>
    </citation>
    <scope>NUCLEOTIDE SEQUENCE [LARGE SCALE GENOMIC DNA]</scope>
    <source>
        <strain evidence="4 5">NEAU-SSA 1</strain>
    </source>
</reference>
<keyword evidence="5" id="KW-1185">Reference proteome</keyword>
<sequence>MQQPTTTSPWFLPLTQGPAGAVRVVCFPYAGGAASAYFPLSRCLSADLDVLAVQYPGRQNRRLEPPVQDMGMLADAVTAELGPWLDRPVAFFGHSMGAILAFEVARRLERRDGFSLERLFASGCRAPSSLREIEDFRHLDDDGVIAQMGALGGTDATLIADDELLRLTLPAVRGDYEAVRTYRAEPGSTLRAPVTVLRGEDDARVTAEEAAGWHTHTASACDVRAFTGGHFFLNDHVREIGGLVNDALSGVQ</sequence>
<dbReference type="GO" id="GO:0008610">
    <property type="term" value="P:lipid biosynthetic process"/>
    <property type="evidence" value="ECO:0007669"/>
    <property type="project" value="TreeGrafter"/>
</dbReference>
<dbReference type="Proteomes" id="UP000317378">
    <property type="component" value="Unassembled WGS sequence"/>
</dbReference>
<evidence type="ECO:0000313" key="5">
    <source>
        <dbReference type="Proteomes" id="UP000317378"/>
    </source>
</evidence>
<evidence type="ECO:0000256" key="1">
    <source>
        <dbReference type="ARBA" id="ARBA00007169"/>
    </source>
</evidence>
<dbReference type="PANTHER" id="PTHR11487">
    <property type="entry name" value="THIOESTERASE"/>
    <property type="match status" value="1"/>
</dbReference>
<protein>
    <submittedName>
        <fullName evidence="4">Thioesterase</fullName>
    </submittedName>
</protein>
<organism evidence="4 5">
    <name type="scientific">Streptomyces sporangiiformans</name>
    <dbReference type="NCBI Taxonomy" id="2315329"/>
    <lineage>
        <taxon>Bacteria</taxon>
        <taxon>Bacillati</taxon>
        <taxon>Actinomycetota</taxon>
        <taxon>Actinomycetes</taxon>
        <taxon>Kitasatosporales</taxon>
        <taxon>Streptomycetaceae</taxon>
        <taxon>Streptomyces</taxon>
    </lineage>
</organism>
<evidence type="ECO:0000313" key="4">
    <source>
        <dbReference type="EMBL" id="TPQ17327.1"/>
    </source>
</evidence>
<dbReference type="RefSeq" id="WP_119104928.1">
    <property type="nucleotide sequence ID" value="NZ_QXMJ01000294.1"/>
</dbReference>
<gene>
    <name evidence="4" type="ORF">FGD71_037025</name>
</gene>
<dbReference type="EMBL" id="VCHX02000294">
    <property type="protein sequence ID" value="TPQ17327.1"/>
    <property type="molecule type" value="Genomic_DNA"/>
</dbReference>
<dbReference type="SUPFAM" id="SSF53474">
    <property type="entry name" value="alpha/beta-Hydrolases"/>
    <property type="match status" value="1"/>
</dbReference>
<dbReference type="InterPro" id="IPR029058">
    <property type="entry name" value="AB_hydrolase_fold"/>
</dbReference>
<dbReference type="PANTHER" id="PTHR11487:SF0">
    <property type="entry name" value="S-ACYL FATTY ACID SYNTHASE THIOESTERASE, MEDIUM CHAIN"/>
    <property type="match status" value="1"/>
</dbReference>
<dbReference type="AlphaFoldDB" id="A0A505D395"/>
<feature type="domain" description="Thioesterase TesA-like" evidence="3">
    <location>
        <begin position="25"/>
        <end position="248"/>
    </location>
</feature>
<comment type="caution">
    <text evidence="4">The sequence shown here is derived from an EMBL/GenBank/DDBJ whole genome shotgun (WGS) entry which is preliminary data.</text>
</comment>
<dbReference type="Pfam" id="PF00975">
    <property type="entry name" value="Thioesterase"/>
    <property type="match status" value="1"/>
</dbReference>
<accession>A0A505D395</accession>
<dbReference type="InterPro" id="IPR012223">
    <property type="entry name" value="TEII"/>
</dbReference>
<keyword evidence="2" id="KW-0378">Hydrolase</keyword>
<proteinExistence type="inferred from homology"/>
<dbReference type="GO" id="GO:0016787">
    <property type="term" value="F:hydrolase activity"/>
    <property type="evidence" value="ECO:0007669"/>
    <property type="project" value="UniProtKB-KW"/>
</dbReference>
<dbReference type="Gene3D" id="3.40.50.1820">
    <property type="entry name" value="alpha/beta hydrolase"/>
    <property type="match status" value="1"/>
</dbReference>
<dbReference type="OrthoDB" id="8480037at2"/>
<dbReference type="InterPro" id="IPR020802">
    <property type="entry name" value="TesA-like"/>
</dbReference>
<evidence type="ECO:0000256" key="2">
    <source>
        <dbReference type="ARBA" id="ARBA00022801"/>
    </source>
</evidence>
<dbReference type="InterPro" id="IPR001031">
    <property type="entry name" value="Thioesterase"/>
</dbReference>